<protein>
    <submittedName>
        <fullName evidence="1">Uncharacterized protein</fullName>
    </submittedName>
</protein>
<accession>A0A0E9TL61</accession>
<organism evidence="1">
    <name type="scientific">Anguilla anguilla</name>
    <name type="common">European freshwater eel</name>
    <name type="synonym">Muraena anguilla</name>
    <dbReference type="NCBI Taxonomy" id="7936"/>
    <lineage>
        <taxon>Eukaryota</taxon>
        <taxon>Metazoa</taxon>
        <taxon>Chordata</taxon>
        <taxon>Craniata</taxon>
        <taxon>Vertebrata</taxon>
        <taxon>Euteleostomi</taxon>
        <taxon>Actinopterygii</taxon>
        <taxon>Neopterygii</taxon>
        <taxon>Teleostei</taxon>
        <taxon>Anguilliformes</taxon>
        <taxon>Anguillidae</taxon>
        <taxon>Anguilla</taxon>
    </lineage>
</organism>
<dbReference type="AlphaFoldDB" id="A0A0E9TL61"/>
<proteinExistence type="predicted"/>
<reference evidence="1" key="2">
    <citation type="journal article" date="2015" name="Fish Shellfish Immunol.">
        <title>Early steps in the European eel (Anguilla anguilla)-Vibrio vulnificus interaction in the gills: Role of the RtxA13 toxin.</title>
        <authorList>
            <person name="Callol A."/>
            <person name="Pajuelo D."/>
            <person name="Ebbesson L."/>
            <person name="Teles M."/>
            <person name="MacKenzie S."/>
            <person name="Amaro C."/>
        </authorList>
    </citation>
    <scope>NUCLEOTIDE SEQUENCE</scope>
</reference>
<evidence type="ECO:0000313" key="1">
    <source>
        <dbReference type="EMBL" id="JAH53473.1"/>
    </source>
</evidence>
<sequence length="16" mass="1856">MFLAVYPFLRSSRVGL</sequence>
<name>A0A0E9TL61_ANGAN</name>
<dbReference type="EMBL" id="GBXM01055104">
    <property type="protein sequence ID" value="JAH53473.1"/>
    <property type="molecule type" value="Transcribed_RNA"/>
</dbReference>
<reference evidence="1" key="1">
    <citation type="submission" date="2014-11" db="EMBL/GenBank/DDBJ databases">
        <authorList>
            <person name="Amaro Gonzalez C."/>
        </authorList>
    </citation>
    <scope>NUCLEOTIDE SEQUENCE</scope>
</reference>